<evidence type="ECO:0000259" key="11">
    <source>
        <dbReference type="PROSITE" id="PS51140"/>
    </source>
</evidence>
<evidence type="ECO:0000256" key="1">
    <source>
        <dbReference type="ARBA" id="ARBA00004586"/>
    </source>
</evidence>
<dbReference type="STRING" id="331657.A0A4V5NDW8"/>
<proteinExistence type="inferred from homology"/>
<accession>A0A4V5NDW8</accession>
<evidence type="ECO:0000256" key="2">
    <source>
        <dbReference type="ARBA" id="ARBA00022692"/>
    </source>
</evidence>
<evidence type="ECO:0000313" key="12">
    <source>
        <dbReference type="EMBL" id="TKA63949.1"/>
    </source>
</evidence>
<keyword evidence="6" id="KW-0472">Membrane</keyword>
<dbReference type="GO" id="GO:0005789">
    <property type="term" value="C:endoplasmic reticulum membrane"/>
    <property type="evidence" value="ECO:0007669"/>
    <property type="project" value="UniProtKB-SubCell"/>
</dbReference>
<feature type="domain" description="CUE" evidence="11">
    <location>
        <begin position="47"/>
        <end position="90"/>
    </location>
</feature>
<evidence type="ECO:0000313" key="13">
    <source>
        <dbReference type="Proteomes" id="UP000308768"/>
    </source>
</evidence>
<protein>
    <recommendedName>
        <fullName evidence="9">Coupling of ubiquitin conjugation to ER degradation protein 1</fullName>
    </recommendedName>
</protein>
<dbReference type="Proteomes" id="UP000308768">
    <property type="component" value="Unassembled WGS sequence"/>
</dbReference>
<dbReference type="EMBL" id="NAJN01001331">
    <property type="protein sequence ID" value="TKA63949.1"/>
    <property type="molecule type" value="Genomic_DNA"/>
</dbReference>
<comment type="subcellular location">
    <subcellularLocation>
        <location evidence="7">Endomembrane system</location>
        <topology evidence="7">Single-pass membrane protein</topology>
    </subcellularLocation>
    <subcellularLocation>
        <location evidence="1">Endoplasmic reticulum membrane</location>
    </subcellularLocation>
</comment>
<feature type="region of interest" description="Disordered" evidence="10">
    <location>
        <begin position="88"/>
        <end position="178"/>
    </location>
</feature>
<dbReference type="InterPro" id="IPR003892">
    <property type="entry name" value="CUE"/>
</dbReference>
<gene>
    <name evidence="12" type="ORF">B0A49_08230</name>
</gene>
<dbReference type="PROSITE" id="PS51140">
    <property type="entry name" value="CUE"/>
    <property type="match status" value="1"/>
</dbReference>
<reference evidence="12 13" key="1">
    <citation type="submission" date="2017-03" db="EMBL/GenBank/DDBJ databases">
        <title>Genomes of endolithic fungi from Antarctica.</title>
        <authorList>
            <person name="Coleine C."/>
            <person name="Masonjones S."/>
            <person name="Stajich J.E."/>
        </authorList>
    </citation>
    <scope>NUCLEOTIDE SEQUENCE [LARGE SCALE GENOMIC DNA]</scope>
    <source>
        <strain evidence="12 13">CCFEE 5187</strain>
    </source>
</reference>
<evidence type="ECO:0000256" key="8">
    <source>
        <dbReference type="ARBA" id="ARBA00061383"/>
    </source>
</evidence>
<feature type="compositionally biased region" description="Low complexity" evidence="10">
    <location>
        <begin position="139"/>
        <end position="155"/>
    </location>
</feature>
<dbReference type="InterPro" id="IPR009060">
    <property type="entry name" value="UBA-like_sf"/>
</dbReference>
<dbReference type="Gene3D" id="1.10.8.10">
    <property type="entry name" value="DNA helicase RuvA subunit, C-terminal domain"/>
    <property type="match status" value="1"/>
</dbReference>
<dbReference type="FunFam" id="1.10.8.10:FF:000050">
    <property type="entry name" value="Related to AMFR protein"/>
    <property type="match status" value="1"/>
</dbReference>
<dbReference type="SUPFAM" id="SSF46934">
    <property type="entry name" value="UBA-like"/>
    <property type="match status" value="1"/>
</dbReference>
<comment type="similarity">
    <text evidence="8">Belongs to the CUE1 family.</text>
</comment>
<dbReference type="AlphaFoldDB" id="A0A4V5NDW8"/>
<feature type="compositionally biased region" description="Pro residues" evidence="10">
    <location>
        <begin position="93"/>
        <end position="104"/>
    </location>
</feature>
<name>A0A4V5NDW8_9PEZI</name>
<comment type="caution">
    <text evidence="12">The sequence shown here is derived from an EMBL/GenBank/DDBJ whole genome shotgun (WGS) entry which is preliminary data.</text>
</comment>
<keyword evidence="3" id="KW-0833">Ubl conjugation pathway</keyword>
<keyword evidence="13" id="KW-1185">Reference proteome</keyword>
<evidence type="ECO:0000256" key="7">
    <source>
        <dbReference type="ARBA" id="ARBA00037847"/>
    </source>
</evidence>
<keyword evidence="2" id="KW-0812">Transmembrane</keyword>
<dbReference type="SMART" id="SM00546">
    <property type="entry name" value="CUE"/>
    <property type="match status" value="1"/>
</dbReference>
<evidence type="ECO:0000256" key="5">
    <source>
        <dbReference type="ARBA" id="ARBA00022989"/>
    </source>
</evidence>
<keyword evidence="5" id="KW-1133">Transmembrane helix</keyword>
<dbReference type="GO" id="GO:0043130">
    <property type="term" value="F:ubiquitin binding"/>
    <property type="evidence" value="ECO:0007669"/>
    <property type="project" value="InterPro"/>
</dbReference>
<evidence type="ECO:0000256" key="6">
    <source>
        <dbReference type="ARBA" id="ARBA00023136"/>
    </source>
</evidence>
<evidence type="ECO:0000256" key="3">
    <source>
        <dbReference type="ARBA" id="ARBA00022786"/>
    </source>
</evidence>
<keyword evidence="4" id="KW-0256">Endoplasmic reticulum</keyword>
<evidence type="ECO:0000256" key="9">
    <source>
        <dbReference type="ARBA" id="ARBA00072899"/>
    </source>
</evidence>
<dbReference type="OrthoDB" id="3824970at2759"/>
<dbReference type="CDD" id="cd14424">
    <property type="entry name" value="CUE_Cue1p_like"/>
    <property type="match status" value="1"/>
</dbReference>
<organism evidence="12 13">
    <name type="scientific">Cryomyces minteri</name>
    <dbReference type="NCBI Taxonomy" id="331657"/>
    <lineage>
        <taxon>Eukaryota</taxon>
        <taxon>Fungi</taxon>
        <taxon>Dikarya</taxon>
        <taxon>Ascomycota</taxon>
        <taxon>Pezizomycotina</taxon>
        <taxon>Dothideomycetes</taxon>
        <taxon>Dothideomycetes incertae sedis</taxon>
        <taxon>Cryomyces</taxon>
    </lineage>
</organism>
<evidence type="ECO:0000256" key="10">
    <source>
        <dbReference type="SAM" id="MobiDB-lite"/>
    </source>
</evidence>
<dbReference type="Pfam" id="PF02845">
    <property type="entry name" value="CUE"/>
    <property type="match status" value="1"/>
</dbReference>
<evidence type="ECO:0000256" key="4">
    <source>
        <dbReference type="ARBA" id="ARBA00022824"/>
    </source>
</evidence>
<sequence length="201" mass="22097">MAEQTLNIPQLLAVLVVGFLAIRWYFFSAPSASGQQHARHHPPGRSVNPAHVDQLTQMFPQLDRRSVMWDLQRNGGNVAATTERVLAGRGLDAPPPSFQPPTPPSRISAPGTQPSKPIHPDLITRYNLSAKILPPTPPSSSNDNPTTTTTAATSSGARGSEASWSANRNERQALLQRRRDEMILAARRKMEERDRERGKVA</sequence>